<dbReference type="SUPFAM" id="SSF51182">
    <property type="entry name" value="RmlC-like cupins"/>
    <property type="match status" value="1"/>
</dbReference>
<protein>
    <submittedName>
        <fullName evidence="1">Ethanolamine utilization protein EutQ</fullName>
    </submittedName>
</protein>
<sequence>MTQITAEALEQIVRKVIAEQMAGVAKPEFEKHVDASGCAVVKCNTVKCKPFDTGKPGDQVFITDLLDLNESERLGCGMMEMRDTTFDWELQYDEIDYIIEGTLKVIIDGREVVGHAGDMMFIPKGSKIQFSVEGFARFMFVVYPANWEQIARETNG</sequence>
<dbReference type="EMBL" id="FWPT01000006">
    <property type="protein sequence ID" value="SMA48788.1"/>
    <property type="molecule type" value="Genomic_DNA"/>
</dbReference>
<keyword evidence="2" id="KW-1185">Reference proteome</keyword>
<proteinExistence type="predicted"/>
<dbReference type="CDD" id="cd02228">
    <property type="entry name" value="cupin_EutQ"/>
    <property type="match status" value="1"/>
</dbReference>
<dbReference type="PANTHER" id="PTHR36169">
    <property type="entry name" value="ETHANOLAMINE UTILIZATION PROTEIN EUTQ"/>
    <property type="match status" value="1"/>
</dbReference>
<dbReference type="Pfam" id="PF06249">
    <property type="entry name" value="EutQ"/>
    <property type="match status" value="1"/>
</dbReference>
<dbReference type="InterPro" id="IPR011051">
    <property type="entry name" value="RmlC_Cupin_sf"/>
</dbReference>
<dbReference type="Gene3D" id="2.60.120.10">
    <property type="entry name" value="Jelly Rolls"/>
    <property type="match status" value="1"/>
</dbReference>
<name>A0A1X7ALE0_9GAMM</name>
<dbReference type="InterPro" id="IPR010424">
    <property type="entry name" value="EutQ"/>
</dbReference>
<gene>
    <name evidence="1" type="primary">eutQ</name>
    <name evidence="1" type="ORF">EHSB41UT_02899</name>
</gene>
<accession>A0A1X7ALE0</accession>
<dbReference type="InterPro" id="IPR014710">
    <property type="entry name" value="RmlC-like_jellyroll"/>
</dbReference>
<reference evidence="1 2" key="1">
    <citation type="submission" date="2017-03" db="EMBL/GenBank/DDBJ databases">
        <authorList>
            <person name="Afonso C.L."/>
            <person name="Miller P.J."/>
            <person name="Scott M.A."/>
            <person name="Spackman E."/>
            <person name="Goraichik I."/>
            <person name="Dimitrov K.M."/>
            <person name="Suarez D.L."/>
            <person name="Swayne D.E."/>
        </authorList>
    </citation>
    <scope>NUCLEOTIDE SEQUENCE [LARGE SCALE GENOMIC DNA]</scope>
    <source>
        <strain evidence="1">SB41UT1</strain>
    </source>
</reference>
<dbReference type="PANTHER" id="PTHR36169:SF1">
    <property type="entry name" value="ACETATE KINASE EUTQ"/>
    <property type="match status" value="1"/>
</dbReference>
<evidence type="ECO:0000313" key="2">
    <source>
        <dbReference type="Proteomes" id="UP000196573"/>
    </source>
</evidence>
<dbReference type="RefSeq" id="WP_087111093.1">
    <property type="nucleotide sequence ID" value="NZ_CBCSCN010000006.1"/>
</dbReference>
<dbReference type="AlphaFoldDB" id="A0A1X7ALE0"/>
<organism evidence="1 2">
    <name type="scientific">Parendozoicomonas haliclonae</name>
    <dbReference type="NCBI Taxonomy" id="1960125"/>
    <lineage>
        <taxon>Bacteria</taxon>
        <taxon>Pseudomonadati</taxon>
        <taxon>Pseudomonadota</taxon>
        <taxon>Gammaproteobacteria</taxon>
        <taxon>Oceanospirillales</taxon>
        <taxon>Endozoicomonadaceae</taxon>
        <taxon>Parendozoicomonas</taxon>
    </lineage>
</organism>
<evidence type="ECO:0000313" key="1">
    <source>
        <dbReference type="EMBL" id="SMA48788.1"/>
    </source>
</evidence>
<dbReference type="Proteomes" id="UP000196573">
    <property type="component" value="Unassembled WGS sequence"/>
</dbReference>
<dbReference type="OrthoDB" id="3828611at2"/>